<organism evidence="3 4">
    <name type="scientific">Cercophora scortea</name>
    <dbReference type="NCBI Taxonomy" id="314031"/>
    <lineage>
        <taxon>Eukaryota</taxon>
        <taxon>Fungi</taxon>
        <taxon>Dikarya</taxon>
        <taxon>Ascomycota</taxon>
        <taxon>Pezizomycotina</taxon>
        <taxon>Sordariomycetes</taxon>
        <taxon>Sordariomycetidae</taxon>
        <taxon>Sordariales</taxon>
        <taxon>Lasiosphaeriaceae</taxon>
        <taxon>Cercophora</taxon>
    </lineage>
</organism>
<feature type="region of interest" description="Disordered" evidence="1">
    <location>
        <begin position="106"/>
        <end position="126"/>
    </location>
</feature>
<feature type="region of interest" description="Disordered" evidence="1">
    <location>
        <begin position="399"/>
        <end position="551"/>
    </location>
</feature>
<evidence type="ECO:0000313" key="4">
    <source>
        <dbReference type="Proteomes" id="UP001286456"/>
    </source>
</evidence>
<keyword evidence="4" id="KW-1185">Reference proteome</keyword>
<comment type="caution">
    <text evidence="3">The sequence shown here is derived from an EMBL/GenBank/DDBJ whole genome shotgun (WGS) entry which is preliminary data.</text>
</comment>
<evidence type="ECO:0000259" key="2">
    <source>
        <dbReference type="Pfam" id="PF25545"/>
    </source>
</evidence>
<dbReference type="Pfam" id="PF25545">
    <property type="entry name" value="DUF7924"/>
    <property type="match status" value="1"/>
</dbReference>
<name>A0AAE0MLE7_9PEZI</name>
<reference evidence="3" key="1">
    <citation type="journal article" date="2023" name="Mol. Phylogenet. Evol.">
        <title>Genome-scale phylogeny and comparative genomics of the fungal order Sordariales.</title>
        <authorList>
            <person name="Hensen N."/>
            <person name="Bonometti L."/>
            <person name="Westerberg I."/>
            <person name="Brannstrom I.O."/>
            <person name="Guillou S."/>
            <person name="Cros-Aarteil S."/>
            <person name="Calhoun S."/>
            <person name="Haridas S."/>
            <person name="Kuo A."/>
            <person name="Mondo S."/>
            <person name="Pangilinan J."/>
            <person name="Riley R."/>
            <person name="LaButti K."/>
            <person name="Andreopoulos B."/>
            <person name="Lipzen A."/>
            <person name="Chen C."/>
            <person name="Yan M."/>
            <person name="Daum C."/>
            <person name="Ng V."/>
            <person name="Clum A."/>
            <person name="Steindorff A."/>
            <person name="Ohm R.A."/>
            <person name="Martin F."/>
            <person name="Silar P."/>
            <person name="Natvig D.O."/>
            <person name="Lalanne C."/>
            <person name="Gautier V."/>
            <person name="Ament-Velasquez S.L."/>
            <person name="Kruys A."/>
            <person name="Hutchinson M.I."/>
            <person name="Powell A.J."/>
            <person name="Barry K."/>
            <person name="Miller A.N."/>
            <person name="Grigoriev I.V."/>
            <person name="Debuchy R."/>
            <person name="Gladieux P."/>
            <person name="Hiltunen Thoren M."/>
            <person name="Johannesson H."/>
        </authorList>
    </citation>
    <scope>NUCLEOTIDE SEQUENCE</scope>
    <source>
        <strain evidence="3">SMH4131-1</strain>
    </source>
</reference>
<accession>A0AAE0MLE7</accession>
<dbReference type="InterPro" id="IPR057684">
    <property type="entry name" value="DUF7924"/>
</dbReference>
<feature type="compositionally biased region" description="Low complexity" evidence="1">
    <location>
        <begin position="481"/>
        <end position="501"/>
    </location>
</feature>
<protein>
    <recommendedName>
        <fullName evidence="2">DUF7924 domain-containing protein</fullName>
    </recommendedName>
</protein>
<reference evidence="3" key="2">
    <citation type="submission" date="2023-06" db="EMBL/GenBank/DDBJ databases">
        <authorList>
            <consortium name="Lawrence Berkeley National Laboratory"/>
            <person name="Haridas S."/>
            <person name="Hensen N."/>
            <person name="Bonometti L."/>
            <person name="Westerberg I."/>
            <person name="Brannstrom I.O."/>
            <person name="Guillou S."/>
            <person name="Cros-Aarteil S."/>
            <person name="Calhoun S."/>
            <person name="Kuo A."/>
            <person name="Mondo S."/>
            <person name="Pangilinan J."/>
            <person name="Riley R."/>
            <person name="Labutti K."/>
            <person name="Andreopoulos B."/>
            <person name="Lipzen A."/>
            <person name="Chen C."/>
            <person name="Yanf M."/>
            <person name="Daum C."/>
            <person name="Ng V."/>
            <person name="Clum A."/>
            <person name="Steindorff A."/>
            <person name="Ohm R."/>
            <person name="Martin F."/>
            <person name="Silar P."/>
            <person name="Natvig D."/>
            <person name="Lalanne C."/>
            <person name="Gautier V."/>
            <person name="Ament-Velasquez S.L."/>
            <person name="Kruys A."/>
            <person name="Hutchinson M.I."/>
            <person name="Powell A.J."/>
            <person name="Barry K."/>
            <person name="Miller A.N."/>
            <person name="Grigoriev I.V."/>
            <person name="Debuchy R."/>
            <person name="Gladieux P."/>
            <person name="Thoren M.H."/>
            <person name="Johannesson H."/>
        </authorList>
    </citation>
    <scope>NUCLEOTIDE SEQUENCE</scope>
    <source>
        <strain evidence="3">SMH4131-1</strain>
    </source>
</reference>
<evidence type="ECO:0000256" key="1">
    <source>
        <dbReference type="SAM" id="MobiDB-lite"/>
    </source>
</evidence>
<sequence>MARAQNPKRARADDYSQEPPPKKIKSNDRLHGSSIPPAEFWDKLSKVWLTRNALREIDRRNSAQPAPKPAAPAVYTTDLVRFARHGGPDLHHLRGAFLYHQKATMSSGGSRSRATKSANPTTNLPKLPKCGKITPYSCNFEQHMIDHHIYGDEKAQEPAGVDEILRVMANPPRASLPLSKFDDTTFKAFRSSNLRAKDESDVLIDVIPYITGPNRDNHFAARNTVFGNLEALTDGNLAFANPDLYYGARPESLDKEVRDALSQHVIPSTTEDKPMAPNFFLEVKGPRGSPAVAGRQALYDGAMGTRGMHTLQNYGEEEPAYDGKAYTISATYYAGTLKLYAHHVTPPTAPGGRPEYHMTKIRGFEMTDTRETFIQGATAFRNVRDLAQRHRDSFIQTANARARQTDAGAPPEPETTVAVAKQDEESTDEFVDRDDYPGSQAVGTEGYAASGDVDEEPALPQHLCAEDEEPSQESTALGAEPAKSFATSSTSSFSAPSQTSSKRTRVPPSPPSNSQPRSAPRRAAGSSAQGSASSGSAVPQLVSVEEYLDLE</sequence>
<dbReference type="EMBL" id="JAUEPO010000001">
    <property type="protein sequence ID" value="KAK3336901.1"/>
    <property type="molecule type" value="Genomic_DNA"/>
</dbReference>
<proteinExistence type="predicted"/>
<gene>
    <name evidence="3" type="ORF">B0T19DRAFT_471902</name>
</gene>
<dbReference type="Proteomes" id="UP001286456">
    <property type="component" value="Unassembled WGS sequence"/>
</dbReference>
<feature type="region of interest" description="Disordered" evidence="1">
    <location>
        <begin position="1"/>
        <end position="33"/>
    </location>
</feature>
<feature type="domain" description="DUF7924" evidence="2">
    <location>
        <begin position="241"/>
        <end position="390"/>
    </location>
</feature>
<feature type="compositionally biased region" description="Low complexity" evidence="1">
    <location>
        <begin position="514"/>
        <end position="540"/>
    </location>
</feature>
<feature type="compositionally biased region" description="Polar residues" evidence="1">
    <location>
        <begin position="106"/>
        <end position="124"/>
    </location>
</feature>
<evidence type="ECO:0000313" key="3">
    <source>
        <dbReference type="EMBL" id="KAK3336901.1"/>
    </source>
</evidence>
<dbReference type="AlphaFoldDB" id="A0AAE0MLE7"/>